<dbReference type="InterPro" id="IPR056644">
    <property type="entry name" value="DUF7742"/>
</dbReference>
<sequence>MRPVTPTDLLAAAQVLLQWPDDAWPEVAAALLDEAARADRFRRRHGLAHPRLGNGTVTSAALARGSAPAPAAGDRRFLSALAAVIAAVLARSEGLEGHGRQCAADTGNIEQRF</sequence>
<evidence type="ECO:0000313" key="3">
    <source>
        <dbReference type="Proteomes" id="UP000272908"/>
    </source>
</evidence>
<dbReference type="EMBL" id="UIHC01000022">
    <property type="protein sequence ID" value="SUZ32538.1"/>
    <property type="molecule type" value="Genomic_DNA"/>
</dbReference>
<protein>
    <recommendedName>
        <fullName evidence="1">DUF7742 domain-containing protein</fullName>
    </recommendedName>
</protein>
<dbReference type="AlphaFoldDB" id="A0A3B0MG85"/>
<organism evidence="2 3">
    <name type="scientific">Roseinatronobacter ekhonensis</name>
    <dbReference type="NCBI Taxonomy" id="254356"/>
    <lineage>
        <taxon>Bacteria</taxon>
        <taxon>Pseudomonadati</taxon>
        <taxon>Pseudomonadota</taxon>
        <taxon>Alphaproteobacteria</taxon>
        <taxon>Rhodobacterales</taxon>
        <taxon>Paracoccaceae</taxon>
        <taxon>Roseinatronobacter</taxon>
    </lineage>
</organism>
<evidence type="ECO:0000259" key="1">
    <source>
        <dbReference type="Pfam" id="PF24891"/>
    </source>
</evidence>
<dbReference type="RefSeq" id="WP_121095679.1">
    <property type="nucleotide sequence ID" value="NZ_UIHC01000022.1"/>
</dbReference>
<gene>
    <name evidence="2" type="ORF">ROE7235_02299</name>
</gene>
<dbReference type="Pfam" id="PF24891">
    <property type="entry name" value="DUF7742"/>
    <property type="match status" value="1"/>
</dbReference>
<name>A0A3B0MG85_9RHOB</name>
<feature type="domain" description="DUF7742" evidence="1">
    <location>
        <begin position="2"/>
        <end position="88"/>
    </location>
</feature>
<accession>A0A3B0MG85</accession>
<keyword evidence="3" id="KW-1185">Reference proteome</keyword>
<dbReference type="Proteomes" id="UP000272908">
    <property type="component" value="Unassembled WGS sequence"/>
</dbReference>
<evidence type="ECO:0000313" key="2">
    <source>
        <dbReference type="EMBL" id="SUZ32538.1"/>
    </source>
</evidence>
<reference evidence="3" key="1">
    <citation type="submission" date="2018-08" db="EMBL/GenBank/DDBJ databases">
        <authorList>
            <person name="Rodrigo-Torres L."/>
            <person name="Arahal R. D."/>
            <person name="Lucena T."/>
        </authorList>
    </citation>
    <scope>NUCLEOTIDE SEQUENCE [LARGE SCALE GENOMIC DNA]</scope>
    <source>
        <strain evidence="3">CECT 7235</strain>
    </source>
</reference>
<proteinExistence type="predicted"/>